<feature type="transmembrane region" description="Helical" evidence="2">
    <location>
        <begin position="102"/>
        <end position="120"/>
    </location>
</feature>
<dbReference type="PANTHER" id="PTHR11328:SF49">
    <property type="entry name" value="MAJOR FACILITATOR SUPERFAMILY DOMAIN-CONTAINING PROTEIN 12-LIKE PROTEIN"/>
    <property type="match status" value="1"/>
</dbReference>
<dbReference type="GO" id="GO:0005886">
    <property type="term" value="C:plasma membrane"/>
    <property type="evidence" value="ECO:0007669"/>
    <property type="project" value="TreeGrafter"/>
</dbReference>
<evidence type="ECO:0000313" key="3">
    <source>
        <dbReference type="EMBL" id="KRT83808.1"/>
    </source>
</evidence>
<dbReference type="SUPFAM" id="SSF103473">
    <property type="entry name" value="MFS general substrate transporter"/>
    <property type="match status" value="1"/>
</dbReference>
<dbReference type="InterPro" id="IPR036259">
    <property type="entry name" value="MFS_trans_sf"/>
</dbReference>
<feature type="transmembrane region" description="Helical" evidence="2">
    <location>
        <begin position="132"/>
        <end position="154"/>
    </location>
</feature>
<comment type="caution">
    <text evidence="3">The sequence shown here is derived from an EMBL/GenBank/DDBJ whole genome shotgun (WGS) entry which is preliminary data.</text>
</comment>
<feature type="transmembrane region" description="Helical" evidence="2">
    <location>
        <begin position="59"/>
        <end position="82"/>
    </location>
</feature>
<dbReference type="GO" id="GO:0015293">
    <property type="term" value="F:symporter activity"/>
    <property type="evidence" value="ECO:0007669"/>
    <property type="project" value="InterPro"/>
</dbReference>
<dbReference type="PANTHER" id="PTHR11328">
    <property type="entry name" value="MAJOR FACILITATOR SUPERFAMILY DOMAIN-CONTAINING PROTEIN"/>
    <property type="match status" value="1"/>
</dbReference>
<evidence type="ECO:0000256" key="2">
    <source>
        <dbReference type="SAM" id="Phobius"/>
    </source>
</evidence>
<feature type="transmembrane region" description="Helical" evidence="2">
    <location>
        <begin position="174"/>
        <end position="197"/>
    </location>
</feature>
<keyword evidence="2" id="KW-1133">Transmembrane helix</keyword>
<keyword evidence="4" id="KW-1185">Reference proteome</keyword>
<feature type="transmembrane region" description="Helical" evidence="2">
    <location>
        <begin position="6"/>
        <end position="25"/>
    </location>
</feature>
<sequence>MKFKVLVLSTTIIGIVASVIFYVGVQWHNRIQTKIHIQSKFSQNNNEIVNNHFLKSFSIYLVSLMYMSSRLYTVLNLIYIPLFLEERAKISQQEIQTVRNSIAIVPLVSFCASFIASIFLNCKSKFVNDKIVYCTGSIFCLAGSIWIAIGIPLGSYNLMFAVVCLTGKIFNSSIYNLTKLFSGIGSSATMVSSLCLTAQFVKINGYQGASVYSTVTFTDKLISGVVVLVIQYLQCNPKELCPNYYEHILAYACNTAAFLGMISLFCLHYRTLNVNKN</sequence>
<protein>
    <recommendedName>
        <fullName evidence="5">Membrane transporter</fullName>
    </recommendedName>
</protein>
<gene>
    <name evidence="3" type="ORF">AMK59_4195</name>
</gene>
<dbReference type="EMBL" id="LJIG01009074">
    <property type="protein sequence ID" value="KRT83808.1"/>
    <property type="molecule type" value="Genomic_DNA"/>
</dbReference>
<evidence type="ECO:0008006" key="5">
    <source>
        <dbReference type="Google" id="ProtNLM"/>
    </source>
</evidence>
<dbReference type="InterPro" id="IPR039672">
    <property type="entry name" value="MFS_2"/>
</dbReference>
<reference evidence="3 4" key="1">
    <citation type="submission" date="2015-09" db="EMBL/GenBank/DDBJ databases">
        <title>Draft genome of the scarab beetle Oryctes borbonicus.</title>
        <authorList>
            <person name="Meyer J.M."/>
            <person name="Markov G.V."/>
            <person name="Baskaran P."/>
            <person name="Herrmann M."/>
            <person name="Sommer R.J."/>
            <person name="Roedelsperger C."/>
        </authorList>
    </citation>
    <scope>NUCLEOTIDE SEQUENCE [LARGE SCALE GENOMIC DNA]</scope>
    <source>
        <strain evidence="3">OB123</strain>
        <tissue evidence="3">Whole animal</tissue>
    </source>
</reference>
<dbReference type="OrthoDB" id="1730117at2759"/>
<accession>A0A0T6B8Y8</accession>
<dbReference type="AlphaFoldDB" id="A0A0T6B8Y8"/>
<keyword evidence="2" id="KW-0472">Membrane</keyword>
<keyword evidence="2" id="KW-0812">Transmembrane</keyword>
<feature type="transmembrane region" description="Helical" evidence="2">
    <location>
        <begin position="248"/>
        <end position="267"/>
    </location>
</feature>
<proteinExistence type="inferred from homology"/>
<comment type="similarity">
    <text evidence="1">Belongs to the major facilitator superfamily.</text>
</comment>
<name>A0A0T6B8Y8_9SCAR</name>
<evidence type="ECO:0000256" key="1">
    <source>
        <dbReference type="ARBA" id="ARBA00008335"/>
    </source>
</evidence>
<feature type="transmembrane region" description="Helical" evidence="2">
    <location>
        <begin position="209"/>
        <end position="233"/>
    </location>
</feature>
<dbReference type="GO" id="GO:0008643">
    <property type="term" value="P:carbohydrate transport"/>
    <property type="evidence" value="ECO:0007669"/>
    <property type="project" value="InterPro"/>
</dbReference>
<dbReference type="Proteomes" id="UP000051574">
    <property type="component" value="Unassembled WGS sequence"/>
</dbReference>
<evidence type="ECO:0000313" key="4">
    <source>
        <dbReference type="Proteomes" id="UP000051574"/>
    </source>
</evidence>
<organism evidence="3 4">
    <name type="scientific">Oryctes borbonicus</name>
    <dbReference type="NCBI Taxonomy" id="1629725"/>
    <lineage>
        <taxon>Eukaryota</taxon>
        <taxon>Metazoa</taxon>
        <taxon>Ecdysozoa</taxon>
        <taxon>Arthropoda</taxon>
        <taxon>Hexapoda</taxon>
        <taxon>Insecta</taxon>
        <taxon>Pterygota</taxon>
        <taxon>Neoptera</taxon>
        <taxon>Endopterygota</taxon>
        <taxon>Coleoptera</taxon>
        <taxon>Polyphaga</taxon>
        <taxon>Scarabaeiformia</taxon>
        <taxon>Scarabaeidae</taxon>
        <taxon>Dynastinae</taxon>
        <taxon>Oryctes</taxon>
    </lineage>
</organism>